<proteinExistence type="predicted"/>
<evidence type="ECO:0000256" key="3">
    <source>
        <dbReference type="SAM" id="MobiDB-lite"/>
    </source>
</evidence>
<dbReference type="GeneID" id="92033725"/>
<feature type="compositionally biased region" description="Basic residues" evidence="3">
    <location>
        <begin position="957"/>
        <end position="971"/>
    </location>
</feature>
<evidence type="ECO:0000259" key="4">
    <source>
        <dbReference type="Pfam" id="PF01967"/>
    </source>
</evidence>
<feature type="region of interest" description="Disordered" evidence="3">
    <location>
        <begin position="212"/>
        <end position="274"/>
    </location>
</feature>
<feature type="compositionally biased region" description="Basic and acidic residues" evidence="3">
    <location>
        <begin position="917"/>
        <end position="956"/>
    </location>
</feature>
<reference evidence="5 6" key="1">
    <citation type="submission" date="2024-04" db="EMBL/GenBank/DDBJ databases">
        <title>Phyllosticta paracitricarpa is synonymous to the EU quarantine fungus P. citricarpa based on phylogenomic analyses.</title>
        <authorList>
            <consortium name="Lawrence Berkeley National Laboratory"/>
            <person name="Van ingen-buijs V.A."/>
            <person name="Van westerhoven A.C."/>
            <person name="Haridas S."/>
            <person name="Skiadas P."/>
            <person name="Martin F."/>
            <person name="Groenewald J.Z."/>
            <person name="Crous P.W."/>
            <person name="Seidl M.F."/>
        </authorList>
    </citation>
    <scope>NUCLEOTIDE SEQUENCE [LARGE SCALE GENOMIC DNA]</scope>
    <source>
        <strain evidence="5 6">CPC 17464</strain>
    </source>
</reference>
<feature type="compositionally biased region" description="Basic and acidic residues" evidence="3">
    <location>
        <begin position="804"/>
        <end position="818"/>
    </location>
</feature>
<sequence length="1048" mass="118264">MLLSKPYSVAPQPFYAHPFRASKPTPVTLFPGSTASFPRPLWNSIPVPQSIGSVALYSARTSRTKVIGELKLIRNATQRWKAARKALNDISEQEEDDTLEIWHAKKHIRYHLRPLTKQPHRIELAKLRMRPTYPKIADQISYVPERQTMVFKPDFSDRVLYGDEDDGRVPPSSNKRDGESAFQKHRKQKIQGFDNSALDQTQAWIAKRLAEADAKKNPTDITSEKEKQPLDELEKNLDRKFDKNVAKHSRSTKQPQRPWHHQGAVTQQKRDQLSGIRRPYDSKGFHTVSGAWQHFKHEKVAASGPKMINQASEGNQQPEQQGQQNSRLTHVNDAGEAHMVNISNKADTRRVAFAISTVRFSHPHVANLIRRYKMKKGDVLSTARIAGIMAAKQTPNLVPLCHNIVLTGAEVEVKLVLPPVKSEEQAEDEDQPAAEWLEKSSSDSQESSNGSDESVSETSEVASEGSAAMESDSGAAAGTEIPPTPSNSESQTANGSSAETKTPKPQWSMGTRQNLEIPLDHGDFPNGAIFLTARCESITATGVEMEALVAANAAALTVYDMCKAVDKHMVLGNSRVVLKSGGKTGTWVEAGWLLRRAGFQLKEPHPQTLGRYSGQEIALKENLVPKRKNWKIAFRTMVDAGFDADYAMYFLRWMRTPILKYMKNAHPRVKKHVERLLQQEGVNIEELDWNEAKLMVESELDVKGSLAAAPAQQTGLVKSATSEQQSTEDDDIAIATVPDSVEEMEDLNSLIAHLRRSYMRAPKPMATAAQPEANNEDDNNPLAAFEAQEDLRPFEKMLRIKKYHSDKDSDDKNGDVHHPNGFKTPAAEMNTHVRYSVRSRREFDDVESQDYNEAALSGKGDGNGNDNGRIKTENEEPPQQQEERDVDAEPLAKPPKKESSRVEREEDDKPFIGLLNKESREDEHDEEGEKMRLQEEKRTRKEAKKAKEMEEKEAKKGEKKRKKDEKKRQKNEHRESQEQEDERRRLAERRRQEEMLAGYRLVNEKSLIETDSIDEAKAKELGVSVEKLKETEKALGLEGVKWFQPSKN</sequence>
<accession>A0ABR1LJ08</accession>
<feature type="region of interest" description="Disordered" evidence="3">
    <location>
        <begin position="804"/>
        <end position="989"/>
    </location>
</feature>
<protein>
    <recommendedName>
        <fullName evidence="4">Molybdopterin cofactor biosynthesis C (MoaC) domain-containing protein</fullName>
    </recommendedName>
</protein>
<feature type="domain" description="Molybdopterin cofactor biosynthesis C (MoaC)" evidence="4">
    <location>
        <begin position="339"/>
        <end position="415"/>
    </location>
</feature>
<dbReference type="Gene3D" id="3.30.70.640">
    <property type="entry name" value="Molybdopterin cofactor biosynthesis C (MoaC) domain"/>
    <property type="match status" value="1"/>
</dbReference>
<gene>
    <name evidence="5" type="ORF">J3D65DRAFT_630309</name>
</gene>
<evidence type="ECO:0000256" key="1">
    <source>
        <dbReference type="ARBA" id="ARBA00005046"/>
    </source>
</evidence>
<evidence type="ECO:0000256" key="2">
    <source>
        <dbReference type="ARBA" id="ARBA00023150"/>
    </source>
</evidence>
<evidence type="ECO:0000313" key="6">
    <source>
        <dbReference type="Proteomes" id="UP001360953"/>
    </source>
</evidence>
<feature type="compositionally biased region" description="Basic and acidic residues" evidence="3">
    <location>
        <begin position="212"/>
        <end position="245"/>
    </location>
</feature>
<organism evidence="5 6">
    <name type="scientific">Phyllosticta citribraziliensis</name>
    <dbReference type="NCBI Taxonomy" id="989973"/>
    <lineage>
        <taxon>Eukaryota</taxon>
        <taxon>Fungi</taxon>
        <taxon>Dikarya</taxon>
        <taxon>Ascomycota</taxon>
        <taxon>Pezizomycotina</taxon>
        <taxon>Dothideomycetes</taxon>
        <taxon>Dothideomycetes incertae sedis</taxon>
        <taxon>Botryosphaeriales</taxon>
        <taxon>Phyllostictaceae</taxon>
        <taxon>Phyllosticta</taxon>
    </lineage>
</organism>
<dbReference type="InterPro" id="IPR002820">
    <property type="entry name" value="Mopterin_CF_biosynth-C_dom"/>
</dbReference>
<dbReference type="InterPro" id="IPR036522">
    <property type="entry name" value="MoaC_sf"/>
</dbReference>
<dbReference type="RefSeq" id="XP_066653889.1">
    <property type="nucleotide sequence ID" value="XM_066800819.1"/>
</dbReference>
<comment type="pathway">
    <text evidence="1">Cofactor biosynthesis; molybdopterin biosynthesis.</text>
</comment>
<evidence type="ECO:0000313" key="5">
    <source>
        <dbReference type="EMBL" id="KAK7535164.1"/>
    </source>
</evidence>
<feature type="region of interest" description="Disordered" evidence="3">
    <location>
        <begin position="422"/>
        <end position="509"/>
    </location>
</feature>
<feature type="region of interest" description="Disordered" evidence="3">
    <location>
        <begin position="161"/>
        <end position="195"/>
    </location>
</feature>
<dbReference type="Proteomes" id="UP001360953">
    <property type="component" value="Unassembled WGS sequence"/>
</dbReference>
<feature type="compositionally biased region" description="Polar residues" evidence="3">
    <location>
        <begin position="486"/>
        <end position="509"/>
    </location>
</feature>
<dbReference type="Pfam" id="PF01967">
    <property type="entry name" value="MoaC"/>
    <property type="match status" value="2"/>
</dbReference>
<comment type="caution">
    <text evidence="5">The sequence shown here is derived from an EMBL/GenBank/DDBJ whole genome shotgun (WGS) entry which is preliminary data.</text>
</comment>
<feature type="compositionally biased region" description="Low complexity" evidence="3">
    <location>
        <begin position="442"/>
        <end position="468"/>
    </location>
</feature>
<name>A0ABR1LJ08_9PEZI</name>
<dbReference type="EMBL" id="JBBPEH010000008">
    <property type="protein sequence ID" value="KAK7535164.1"/>
    <property type="molecule type" value="Genomic_DNA"/>
</dbReference>
<keyword evidence="2" id="KW-0501">Molybdenum cofactor biosynthesis</keyword>
<feature type="compositionally biased region" description="Basic and acidic residues" evidence="3">
    <location>
        <begin position="972"/>
        <end position="989"/>
    </location>
</feature>
<feature type="compositionally biased region" description="Basic and acidic residues" evidence="3">
    <location>
        <begin position="895"/>
        <end position="910"/>
    </location>
</feature>
<dbReference type="SUPFAM" id="SSF55040">
    <property type="entry name" value="Molybdenum cofactor biosynthesis protein C, MoaC"/>
    <property type="match status" value="2"/>
</dbReference>
<feature type="domain" description="Molybdopterin cofactor biosynthesis C (MoaC)" evidence="4">
    <location>
        <begin position="527"/>
        <end position="582"/>
    </location>
</feature>
<keyword evidence="6" id="KW-1185">Reference proteome</keyword>